<accession>A0A7W8B4J6</accession>
<evidence type="ECO:0000256" key="1">
    <source>
        <dbReference type="ARBA" id="ARBA00022723"/>
    </source>
</evidence>
<keyword evidence="4" id="KW-1185">Reference proteome</keyword>
<comment type="caution">
    <text evidence="3">The sequence shown here is derived from an EMBL/GenBank/DDBJ whole genome shotgun (WGS) entry which is preliminary data.</text>
</comment>
<dbReference type="Proteomes" id="UP000549009">
    <property type="component" value="Unassembled WGS sequence"/>
</dbReference>
<evidence type="ECO:0000313" key="3">
    <source>
        <dbReference type="EMBL" id="MBB5109802.1"/>
    </source>
</evidence>
<dbReference type="EC" id="5.4.99.17" evidence="3"/>
<feature type="domain" description="Squalene cyclase C-terminal" evidence="2">
    <location>
        <begin position="215"/>
        <end position="330"/>
    </location>
</feature>
<dbReference type="GO" id="GO:0016829">
    <property type="term" value="F:lyase activity"/>
    <property type="evidence" value="ECO:0007669"/>
    <property type="project" value="UniProtKB-KW"/>
</dbReference>
<reference evidence="3 4" key="1">
    <citation type="submission" date="2020-08" db="EMBL/GenBank/DDBJ databases">
        <title>Genomic Encyclopedia of Type Strains, Phase III (KMG-III): the genomes of soil and plant-associated and newly described type strains.</title>
        <authorList>
            <person name="Whitman W."/>
        </authorList>
    </citation>
    <scope>NUCLEOTIDE SEQUENCE [LARGE SCALE GENOMIC DNA]</scope>
    <source>
        <strain evidence="3 4">CECT 3146</strain>
    </source>
</reference>
<dbReference type="GO" id="GO:0046872">
    <property type="term" value="F:metal ion binding"/>
    <property type="evidence" value="ECO:0007669"/>
    <property type="project" value="UniProtKB-KW"/>
</dbReference>
<dbReference type="Gene3D" id="1.50.10.20">
    <property type="match status" value="3"/>
</dbReference>
<evidence type="ECO:0000313" key="4">
    <source>
        <dbReference type="Proteomes" id="UP000549009"/>
    </source>
</evidence>
<sequence>MTPYVSFPPSLLHNSVLALGAAVRHALDAQLADGSWPSDPEPRIFETAMAAYTLYRAADGRTSPQIDGARAWLQKASAQTQHPVAHAIEEWLRALALTPESVAMAPVRECQDAGCSGRAIYIHAVGLAAGAPGTDAALLRQQARDELAKAGRARLRDSQLAILRSAEIIAASQLDADEPTEALDNLAAAQSPDGGYNMQPATTALVLLALTVSGKGPQIAARCRTNLLREQRSDGTWRLVCNDVWDVGEMLFALRGAPGFEIGAERKALDFLAQAQNPDGGWSYKAGIQSDNVSTAHALLALPATPHGREVWPRAEAFLRGTQRNDGLWASWLSAEEPTEPDLIAMMISAVQGHGSTAIDLGPARAWLASADFQARETFRWYSPTGFFTRPAIAALGADSPPARAFLRPLIDEQKPDGGWPDHPRCEHSGAAGTGLAISTLAPAAHHILPNALHKGVDYLIKSQRADGSWSGSPIASGPRPLLAELTTETHAFAATALRDVVLAFSSRKEPASTDQPAGGR</sequence>
<organism evidence="3 4">
    <name type="scientific">Streptomyces spectabilis</name>
    <dbReference type="NCBI Taxonomy" id="68270"/>
    <lineage>
        <taxon>Bacteria</taxon>
        <taxon>Bacillati</taxon>
        <taxon>Actinomycetota</taxon>
        <taxon>Actinomycetes</taxon>
        <taxon>Kitasatosporales</taxon>
        <taxon>Streptomycetaceae</taxon>
        <taxon>Streptomyces</taxon>
    </lineage>
</organism>
<dbReference type="Pfam" id="PF13243">
    <property type="entry name" value="SQHop_cyclase_C"/>
    <property type="match status" value="1"/>
</dbReference>
<dbReference type="InterPro" id="IPR032696">
    <property type="entry name" value="SQ_cyclase_C"/>
</dbReference>
<dbReference type="CDD" id="cd00688">
    <property type="entry name" value="ISOPREN_C2_like"/>
    <property type="match status" value="1"/>
</dbReference>
<name>A0A7W8B4J6_STRST</name>
<dbReference type="RefSeq" id="WP_184926812.1">
    <property type="nucleotide sequence ID" value="NZ_BMSQ01000045.1"/>
</dbReference>
<dbReference type="GO" id="GO:0051007">
    <property type="term" value="F:squalene-hopene cyclase activity"/>
    <property type="evidence" value="ECO:0007669"/>
    <property type="project" value="UniProtKB-EC"/>
</dbReference>
<keyword evidence="1" id="KW-0479">Metal-binding</keyword>
<gene>
    <name evidence="3" type="ORF">FHS40_008932</name>
</gene>
<dbReference type="InterPro" id="IPR008930">
    <property type="entry name" value="Terpenoid_cyclase/PrenylTrfase"/>
</dbReference>
<proteinExistence type="predicted"/>
<keyword evidence="3" id="KW-0413">Isomerase</keyword>
<dbReference type="UniPathway" id="UPA00337"/>
<dbReference type="EMBL" id="JACHJD010000039">
    <property type="protein sequence ID" value="MBB5109802.1"/>
    <property type="molecule type" value="Genomic_DNA"/>
</dbReference>
<keyword evidence="3" id="KW-0456">Lyase</keyword>
<dbReference type="SUPFAM" id="SSF48239">
    <property type="entry name" value="Terpenoid cyclases/Protein prenyltransferases"/>
    <property type="match status" value="2"/>
</dbReference>
<evidence type="ECO:0000259" key="2">
    <source>
        <dbReference type="Pfam" id="PF13243"/>
    </source>
</evidence>
<dbReference type="AlphaFoldDB" id="A0A7W8B4J6"/>
<protein>
    <submittedName>
        <fullName evidence="3">Squalene-hopene/tetraprenyl-beta-curcumene cyclase</fullName>
        <ecNumber evidence="3">4.2.1.129</ecNumber>
        <ecNumber evidence="3">5.4.99.17</ecNumber>
    </submittedName>
</protein>
<dbReference type="EC" id="4.2.1.129" evidence="3"/>